<dbReference type="OrthoDB" id="9778364at2"/>
<dbReference type="InterPro" id="IPR051314">
    <property type="entry name" value="AAA_ATPase_RarA/MGS1/WRNIP1"/>
</dbReference>
<gene>
    <name evidence="8" type="ordered locus">Acid_5393</name>
</gene>
<dbReference type="Pfam" id="PF00004">
    <property type="entry name" value="AAA"/>
    <property type="match status" value="1"/>
</dbReference>
<sequence>MSLFDTTPPDVRDEKRPLADRMRPTSLDEYIGQDHILGPGKPLRRQIERDELTSIILWGPPGVGKTTLAHLIAKVTKCEFIPFSAVLSGMKEIKAVMVDAEKLRRLGRRTILFVDEIHRFNKAQQDAFLPYVERGDIILIGATTENPSFEVIAALLSRSRVYALRAFTVPEIVTMLKRALPVLHLQASDDLLEQIGIYSNGDGRQAYNTLEAAAAASSGGELTEEAVQDAMQRKVLLYDKGGEEHFNLISALHKSVRSSDVDAALYWLTRMLEAGEDRMYIARRLVRMAIEDISLADPRALEQCIAAMQAVHFLGIPEGDLALGQAAIYLSIAPKSDAAYRAMGAVKEDVEKTIAEPVPMRLRNAPTKAMKQWGYGEGYQHAHQFADAVPGMECLPDSLAGTQYYHPTDRGMEKRIRERLEEIRKLREGGPLPT</sequence>
<dbReference type="GO" id="GO:0005524">
    <property type="term" value="F:ATP binding"/>
    <property type="evidence" value="ECO:0007669"/>
    <property type="project" value="UniProtKB-KW"/>
</dbReference>
<keyword evidence="4" id="KW-0235">DNA replication</keyword>
<dbReference type="STRING" id="234267.Acid_5393"/>
<dbReference type="AlphaFoldDB" id="Q01VH3"/>
<evidence type="ECO:0000256" key="5">
    <source>
        <dbReference type="ARBA" id="ARBA00022741"/>
    </source>
</evidence>
<reference evidence="8" key="1">
    <citation type="submission" date="2006-10" db="EMBL/GenBank/DDBJ databases">
        <title>Complete sequence of Solibacter usitatus Ellin6076.</title>
        <authorList>
            <consortium name="US DOE Joint Genome Institute"/>
            <person name="Copeland A."/>
            <person name="Lucas S."/>
            <person name="Lapidus A."/>
            <person name="Barry K."/>
            <person name="Detter J.C."/>
            <person name="Glavina del Rio T."/>
            <person name="Hammon N."/>
            <person name="Israni S."/>
            <person name="Dalin E."/>
            <person name="Tice H."/>
            <person name="Pitluck S."/>
            <person name="Thompson L.S."/>
            <person name="Brettin T."/>
            <person name="Bruce D."/>
            <person name="Han C."/>
            <person name="Tapia R."/>
            <person name="Gilna P."/>
            <person name="Schmutz J."/>
            <person name="Larimer F."/>
            <person name="Land M."/>
            <person name="Hauser L."/>
            <person name="Kyrpides N."/>
            <person name="Mikhailova N."/>
            <person name="Janssen P.H."/>
            <person name="Kuske C.R."/>
            <person name="Richardson P."/>
        </authorList>
    </citation>
    <scope>NUCLEOTIDE SEQUENCE</scope>
    <source>
        <strain evidence="8">Ellin6076</strain>
    </source>
</reference>
<dbReference type="Pfam" id="PF16193">
    <property type="entry name" value="AAA_assoc_2"/>
    <property type="match status" value="1"/>
</dbReference>
<dbReference type="Gene3D" id="3.40.50.300">
    <property type="entry name" value="P-loop containing nucleotide triphosphate hydrolases"/>
    <property type="match status" value="1"/>
</dbReference>
<dbReference type="GO" id="GO:0017116">
    <property type="term" value="F:single-stranded DNA helicase activity"/>
    <property type="evidence" value="ECO:0007669"/>
    <property type="project" value="TreeGrafter"/>
</dbReference>
<protein>
    <recommendedName>
        <fullName evidence="3">Replication-associated recombination protein A</fullName>
    </recommendedName>
</protein>
<dbReference type="KEGG" id="sus:Acid_5393"/>
<dbReference type="GO" id="GO:0003677">
    <property type="term" value="F:DNA binding"/>
    <property type="evidence" value="ECO:0007669"/>
    <property type="project" value="InterPro"/>
</dbReference>
<organism evidence="8">
    <name type="scientific">Solibacter usitatus (strain Ellin6076)</name>
    <dbReference type="NCBI Taxonomy" id="234267"/>
    <lineage>
        <taxon>Bacteria</taxon>
        <taxon>Pseudomonadati</taxon>
        <taxon>Acidobacteriota</taxon>
        <taxon>Terriglobia</taxon>
        <taxon>Bryobacterales</taxon>
        <taxon>Solibacteraceae</taxon>
        <taxon>Candidatus Solibacter</taxon>
    </lineage>
</organism>
<dbReference type="FunFam" id="3.40.50.300:FF:000137">
    <property type="entry name" value="Replication-associated recombination protein A"/>
    <property type="match status" value="1"/>
</dbReference>
<dbReference type="InterPro" id="IPR003959">
    <property type="entry name" value="ATPase_AAA_core"/>
</dbReference>
<evidence type="ECO:0000256" key="6">
    <source>
        <dbReference type="ARBA" id="ARBA00022840"/>
    </source>
</evidence>
<dbReference type="InParanoid" id="Q01VH3"/>
<proteinExistence type="inferred from homology"/>
<dbReference type="Gene3D" id="1.10.8.60">
    <property type="match status" value="1"/>
</dbReference>
<dbReference type="InterPro" id="IPR027417">
    <property type="entry name" value="P-loop_NTPase"/>
</dbReference>
<dbReference type="CDD" id="cd00009">
    <property type="entry name" value="AAA"/>
    <property type="match status" value="1"/>
</dbReference>
<dbReference type="InterPro" id="IPR032423">
    <property type="entry name" value="AAA_assoc_2"/>
</dbReference>
<dbReference type="GO" id="GO:0006261">
    <property type="term" value="P:DNA-templated DNA replication"/>
    <property type="evidence" value="ECO:0007669"/>
    <property type="project" value="TreeGrafter"/>
</dbReference>
<dbReference type="GO" id="GO:0000731">
    <property type="term" value="P:DNA synthesis involved in DNA repair"/>
    <property type="evidence" value="ECO:0007669"/>
    <property type="project" value="TreeGrafter"/>
</dbReference>
<dbReference type="SMART" id="SM00382">
    <property type="entry name" value="AAA"/>
    <property type="match status" value="1"/>
</dbReference>
<dbReference type="FunFam" id="1.20.272.10:FF:000001">
    <property type="entry name" value="Putative AAA family ATPase"/>
    <property type="match status" value="1"/>
</dbReference>
<evidence type="ECO:0000313" key="8">
    <source>
        <dbReference type="EMBL" id="ABJ86342.1"/>
    </source>
</evidence>
<feature type="domain" description="AAA+ ATPase" evidence="7">
    <location>
        <begin position="51"/>
        <end position="167"/>
    </location>
</feature>
<dbReference type="HOGENOM" id="CLU_017985_1_1_0"/>
<dbReference type="SUPFAM" id="SSF48019">
    <property type="entry name" value="post-AAA+ oligomerization domain-like"/>
    <property type="match status" value="1"/>
</dbReference>
<name>Q01VH3_SOLUE</name>
<dbReference type="GO" id="GO:0008047">
    <property type="term" value="F:enzyme activator activity"/>
    <property type="evidence" value="ECO:0007669"/>
    <property type="project" value="TreeGrafter"/>
</dbReference>
<dbReference type="eggNOG" id="COG2256">
    <property type="taxonomic scope" value="Bacteria"/>
</dbReference>
<dbReference type="Gene3D" id="1.10.3710.10">
    <property type="entry name" value="DNA polymerase III clamp loader subunits, C-terminal domain"/>
    <property type="match status" value="1"/>
</dbReference>
<accession>Q01VH3</accession>
<dbReference type="SUPFAM" id="SSF52540">
    <property type="entry name" value="P-loop containing nucleoside triphosphate hydrolases"/>
    <property type="match status" value="1"/>
</dbReference>
<dbReference type="EMBL" id="CP000473">
    <property type="protein sequence ID" value="ABJ86342.1"/>
    <property type="molecule type" value="Genomic_DNA"/>
</dbReference>
<evidence type="ECO:0000259" key="7">
    <source>
        <dbReference type="SMART" id="SM00382"/>
    </source>
</evidence>
<evidence type="ECO:0000256" key="4">
    <source>
        <dbReference type="ARBA" id="ARBA00022705"/>
    </source>
</evidence>
<dbReference type="FunCoup" id="Q01VH3">
    <property type="interactions" value="312"/>
</dbReference>
<dbReference type="Pfam" id="PF12002">
    <property type="entry name" value="MgsA_C"/>
    <property type="match status" value="1"/>
</dbReference>
<comment type="function">
    <text evidence="1">DNA-dependent ATPase that plays important roles in cellular responses to stalled DNA replication processes.</text>
</comment>
<dbReference type="GO" id="GO:0016887">
    <property type="term" value="F:ATP hydrolysis activity"/>
    <property type="evidence" value="ECO:0007669"/>
    <property type="project" value="InterPro"/>
</dbReference>
<comment type="similarity">
    <text evidence="2">Belongs to the AAA ATPase family. RarA/MGS1/WRNIP1 subfamily.</text>
</comment>
<dbReference type="InterPro" id="IPR021886">
    <property type="entry name" value="MgsA_C"/>
</dbReference>
<keyword evidence="6" id="KW-0067">ATP-binding</keyword>
<evidence type="ECO:0000256" key="3">
    <source>
        <dbReference type="ARBA" id="ARBA00020776"/>
    </source>
</evidence>
<evidence type="ECO:0000256" key="1">
    <source>
        <dbReference type="ARBA" id="ARBA00002393"/>
    </source>
</evidence>
<evidence type="ECO:0000256" key="2">
    <source>
        <dbReference type="ARBA" id="ARBA00008959"/>
    </source>
</evidence>
<dbReference type="PANTHER" id="PTHR13779">
    <property type="entry name" value="WERNER HELICASE-INTERACTING PROTEIN 1 FAMILY MEMBER"/>
    <property type="match status" value="1"/>
</dbReference>
<keyword evidence="5" id="KW-0547">Nucleotide-binding</keyword>
<dbReference type="InterPro" id="IPR008921">
    <property type="entry name" value="DNA_pol3_clamp-load_cplx_C"/>
</dbReference>
<dbReference type="Gene3D" id="1.20.272.10">
    <property type="match status" value="1"/>
</dbReference>
<dbReference type="InterPro" id="IPR003593">
    <property type="entry name" value="AAA+_ATPase"/>
</dbReference>
<dbReference type="PANTHER" id="PTHR13779:SF7">
    <property type="entry name" value="ATPASE WRNIP1"/>
    <property type="match status" value="1"/>
</dbReference>